<name>A0ACC2EAD1_DIPCM</name>
<gene>
    <name evidence="1" type="ORF">O6H91_03G115200</name>
</gene>
<protein>
    <submittedName>
        <fullName evidence="1">Uncharacterized protein</fullName>
    </submittedName>
</protein>
<organism evidence="1 2">
    <name type="scientific">Diphasiastrum complanatum</name>
    <name type="common">Issler's clubmoss</name>
    <name type="synonym">Lycopodium complanatum</name>
    <dbReference type="NCBI Taxonomy" id="34168"/>
    <lineage>
        <taxon>Eukaryota</taxon>
        <taxon>Viridiplantae</taxon>
        <taxon>Streptophyta</taxon>
        <taxon>Embryophyta</taxon>
        <taxon>Tracheophyta</taxon>
        <taxon>Lycopodiopsida</taxon>
        <taxon>Lycopodiales</taxon>
        <taxon>Lycopodiaceae</taxon>
        <taxon>Lycopodioideae</taxon>
        <taxon>Diphasiastrum</taxon>
    </lineage>
</organism>
<accession>A0ACC2EAD1</accession>
<proteinExistence type="predicted"/>
<reference evidence="2" key="1">
    <citation type="journal article" date="2024" name="Proc. Natl. Acad. Sci. U.S.A.">
        <title>Extraordinary preservation of gene collinearity over three hundred million years revealed in homosporous lycophytes.</title>
        <authorList>
            <person name="Li C."/>
            <person name="Wickell D."/>
            <person name="Kuo L.Y."/>
            <person name="Chen X."/>
            <person name="Nie B."/>
            <person name="Liao X."/>
            <person name="Peng D."/>
            <person name="Ji J."/>
            <person name="Jenkins J."/>
            <person name="Williams M."/>
            <person name="Shu S."/>
            <person name="Plott C."/>
            <person name="Barry K."/>
            <person name="Rajasekar S."/>
            <person name="Grimwood J."/>
            <person name="Han X."/>
            <person name="Sun S."/>
            <person name="Hou Z."/>
            <person name="He W."/>
            <person name="Dai G."/>
            <person name="Sun C."/>
            <person name="Schmutz J."/>
            <person name="Leebens-Mack J.H."/>
            <person name="Li F.W."/>
            <person name="Wang L."/>
        </authorList>
    </citation>
    <scope>NUCLEOTIDE SEQUENCE [LARGE SCALE GENOMIC DNA]</scope>
    <source>
        <strain evidence="2">cv. PW_Plant_1</strain>
    </source>
</reference>
<sequence length="799" mass="89141">MDAYEPTQIVYSRVQALDPDNVSKIMGYFLLQDHGNQEMFKLAFGPDSLLQSAISKAKKELGLASYRGLQLSTNLITTEHFPSEPSPHSPHPLHISNELSPHFSLLSPQILPQYLNQLSPSTVSQVSQLQSESSHPAQSRPLLSPLYIPDNHPYLHFSIPPTPWENGTKTENSPKFNSRISLHQNQSVANAFSPTNNRIQKLQIALEQQDSPRGVFSDEQYYQLPSSPLNNKISSNKFASRLSQIGVSSSDAVPSLAWKPCLYFARGYCKHGSSCRFLHGSAKEGSASSSPRSESRDLHGEEGTQSGSLERLELELQELLRGRRTPVSIASLPQLYYERFGKTLQADGYLTESQRHGKAGYSLTKLLARLKSTVTLIDRPHGQHAVVLAEDAQNYNFKGEQDDLKAANSSSRQIYLTFPAESTFTEDDVSLHFRAYGHVQDVRIPYQQRRMFGFVTFSYPETVKQILSEGNPHYICGARVLVKPYREKGKPNDRKHTSENLFYSLHRSSGSNDFSTQALAAFGSDSYLRNLQEEQVFELERKLAELQIEDSQRLHPESEAVTITHDGVRSALQHSLSGAYMAEVESPTLTLHDDSLNKLFITESNTVGSAVAHSVHGLVSSGGYVSKELSLSTEEMHQFPSNDPFGYLLDVLDSDVGDDMKSSVANNVAEMINNGHNLPDSPFTSPIAQNTDQRLPPLENLGLASICQTRVSSTPSQIPVTNRNVTCCICLDYYVDPIRLDCSHIFCLQCILKVIQSSKDECPVCQKHIGSQVYKIFQNIDRQSWLSLEQSQSAAQQIW</sequence>
<evidence type="ECO:0000313" key="1">
    <source>
        <dbReference type="EMBL" id="KAJ7563564.1"/>
    </source>
</evidence>
<dbReference type="EMBL" id="CM055094">
    <property type="protein sequence ID" value="KAJ7563564.1"/>
    <property type="molecule type" value="Genomic_DNA"/>
</dbReference>
<evidence type="ECO:0000313" key="2">
    <source>
        <dbReference type="Proteomes" id="UP001162992"/>
    </source>
</evidence>
<keyword evidence="2" id="KW-1185">Reference proteome</keyword>
<dbReference type="Proteomes" id="UP001162992">
    <property type="component" value="Chromosome 3"/>
</dbReference>
<comment type="caution">
    <text evidence="1">The sequence shown here is derived from an EMBL/GenBank/DDBJ whole genome shotgun (WGS) entry which is preliminary data.</text>
</comment>